<dbReference type="Proteomes" id="UP001141552">
    <property type="component" value="Unassembled WGS sequence"/>
</dbReference>
<accession>A0A9Q0GI46</accession>
<dbReference type="SUPFAM" id="SSF53067">
    <property type="entry name" value="Actin-like ATPase domain"/>
    <property type="match status" value="1"/>
</dbReference>
<reference evidence="2" key="2">
    <citation type="journal article" date="2023" name="Plants (Basel)">
        <title>Annotation of the Turnera subulata (Passifloraceae) Draft Genome Reveals the S-Locus Evolved after the Divergence of Turneroideae from Passifloroideae in a Stepwise Manner.</title>
        <authorList>
            <person name="Henning P.M."/>
            <person name="Roalson E.H."/>
            <person name="Mir W."/>
            <person name="McCubbin A.G."/>
            <person name="Shore J.S."/>
        </authorList>
    </citation>
    <scope>NUCLEOTIDE SEQUENCE</scope>
    <source>
        <strain evidence="2">F60SS</strain>
    </source>
</reference>
<protein>
    <submittedName>
        <fullName evidence="2">Uncharacterized protein</fullName>
    </submittedName>
</protein>
<feature type="region of interest" description="Disordered" evidence="1">
    <location>
        <begin position="127"/>
        <end position="168"/>
    </location>
</feature>
<evidence type="ECO:0000313" key="3">
    <source>
        <dbReference type="Proteomes" id="UP001141552"/>
    </source>
</evidence>
<evidence type="ECO:0000256" key="1">
    <source>
        <dbReference type="SAM" id="MobiDB-lite"/>
    </source>
</evidence>
<sequence>MNHLSSLPLHTHAIITAPSLLFSSSPPHTTPPSLLFSRVIEPLHRQHAQPPMQLHVNEHPAALQPPHHLLFPVAFHLSLSFSTTKTTTTSRRHHLLPASQATTQSNRHPCNFTRPMSHRPAIFFPSPSPTPTITEPPPAPHAASPSTPARLPLARATASPCPTAPEPSPATLVQKFLHPSPTPPPDEDLTSAAVRRPIDRGYLINPDLQRDIWHHLFSSLLKTNPCSSSLLLTEPLFALPSIQRATDELVFEDFGFKSLFVADPPKLAHLYEASRRPYGLFHVALMLSFRISVGGLRVSKDEKAFSLAMDDSWLSGT</sequence>
<dbReference type="OrthoDB" id="6220758at2759"/>
<keyword evidence="3" id="KW-1185">Reference proteome</keyword>
<dbReference type="InterPro" id="IPR043129">
    <property type="entry name" value="ATPase_NBD"/>
</dbReference>
<reference evidence="2" key="1">
    <citation type="submission" date="2022-02" db="EMBL/GenBank/DDBJ databases">
        <authorList>
            <person name="Henning P.M."/>
            <person name="McCubbin A.G."/>
            <person name="Shore J.S."/>
        </authorList>
    </citation>
    <scope>NUCLEOTIDE SEQUENCE</scope>
    <source>
        <strain evidence="2">F60SS</strain>
        <tissue evidence="2">Leaves</tissue>
    </source>
</reference>
<dbReference type="AlphaFoldDB" id="A0A9Q0GI46"/>
<dbReference type="InterPro" id="IPR004000">
    <property type="entry name" value="Actin"/>
</dbReference>
<organism evidence="2 3">
    <name type="scientific">Turnera subulata</name>
    <dbReference type="NCBI Taxonomy" id="218843"/>
    <lineage>
        <taxon>Eukaryota</taxon>
        <taxon>Viridiplantae</taxon>
        <taxon>Streptophyta</taxon>
        <taxon>Embryophyta</taxon>
        <taxon>Tracheophyta</taxon>
        <taxon>Spermatophyta</taxon>
        <taxon>Magnoliopsida</taxon>
        <taxon>eudicotyledons</taxon>
        <taxon>Gunneridae</taxon>
        <taxon>Pentapetalae</taxon>
        <taxon>rosids</taxon>
        <taxon>fabids</taxon>
        <taxon>Malpighiales</taxon>
        <taxon>Passifloraceae</taxon>
        <taxon>Turnera</taxon>
    </lineage>
</organism>
<comment type="caution">
    <text evidence="2">The sequence shown here is derived from an EMBL/GenBank/DDBJ whole genome shotgun (WGS) entry which is preliminary data.</text>
</comment>
<proteinExistence type="predicted"/>
<dbReference type="Pfam" id="PF00022">
    <property type="entry name" value="Actin"/>
    <property type="match status" value="1"/>
</dbReference>
<evidence type="ECO:0000313" key="2">
    <source>
        <dbReference type="EMBL" id="KAJ4848751.1"/>
    </source>
</evidence>
<name>A0A9Q0GI46_9ROSI</name>
<dbReference type="EMBL" id="JAKUCV010000814">
    <property type="protein sequence ID" value="KAJ4848751.1"/>
    <property type="molecule type" value="Genomic_DNA"/>
</dbReference>
<gene>
    <name evidence="2" type="ORF">Tsubulata_020466</name>
</gene>
<feature type="compositionally biased region" description="Pro residues" evidence="1">
    <location>
        <begin position="127"/>
        <end position="140"/>
    </location>
</feature>
<dbReference type="Gene3D" id="3.30.420.40">
    <property type="match status" value="1"/>
</dbReference>